<evidence type="ECO:0000256" key="1">
    <source>
        <dbReference type="ARBA" id="ARBA00022801"/>
    </source>
</evidence>
<organism evidence="3 4">
    <name type="scientific">Salipaludibacillus aurantiacus</name>
    <dbReference type="NCBI Taxonomy" id="1601833"/>
    <lineage>
        <taxon>Bacteria</taxon>
        <taxon>Bacillati</taxon>
        <taxon>Bacillota</taxon>
        <taxon>Bacilli</taxon>
        <taxon>Bacillales</taxon>
        <taxon>Bacillaceae</taxon>
    </lineage>
</organism>
<dbReference type="PANTHER" id="PTHR43798:SF31">
    <property type="entry name" value="AB HYDROLASE SUPERFAMILY PROTEIN YCLE"/>
    <property type="match status" value="1"/>
</dbReference>
<dbReference type="RefSeq" id="WP_093054068.1">
    <property type="nucleotide sequence ID" value="NZ_FOGT01000013.1"/>
</dbReference>
<dbReference type="InterPro" id="IPR050266">
    <property type="entry name" value="AB_hydrolase_sf"/>
</dbReference>
<evidence type="ECO:0000313" key="3">
    <source>
        <dbReference type="EMBL" id="SES27193.1"/>
    </source>
</evidence>
<dbReference type="Proteomes" id="UP000198571">
    <property type="component" value="Unassembled WGS sequence"/>
</dbReference>
<evidence type="ECO:0000259" key="2">
    <source>
        <dbReference type="Pfam" id="PF12697"/>
    </source>
</evidence>
<dbReference type="OrthoDB" id="9773293at2"/>
<dbReference type="GO" id="GO:0016787">
    <property type="term" value="F:hydrolase activity"/>
    <property type="evidence" value="ECO:0007669"/>
    <property type="project" value="UniProtKB-KW"/>
</dbReference>
<accession>A0A1H9W0Z4</accession>
<dbReference type="GO" id="GO:0016020">
    <property type="term" value="C:membrane"/>
    <property type="evidence" value="ECO:0007669"/>
    <property type="project" value="TreeGrafter"/>
</dbReference>
<dbReference type="InterPro" id="IPR029058">
    <property type="entry name" value="AB_hydrolase_fold"/>
</dbReference>
<dbReference type="Pfam" id="PF12697">
    <property type="entry name" value="Abhydrolase_6"/>
    <property type="match status" value="1"/>
</dbReference>
<dbReference type="PANTHER" id="PTHR43798">
    <property type="entry name" value="MONOACYLGLYCEROL LIPASE"/>
    <property type="match status" value="1"/>
</dbReference>
<keyword evidence="4" id="KW-1185">Reference proteome</keyword>
<sequence>MGQQIVTENGRSLYVEDSPGTKGTIIAVHGLTGHHKQFMHYRKALAGNFRFISYDLPGRGNSGPALQDTSIFQHADDLTTLIHTLKIERPILMGYSMGAYICALAAANESITPKALILLDGAGEADDMARDLVLPSLDRMKKAYPSKDSYAMDMRSLYRKLNVNWTDRMEDYVRYELARGSSSWRHKSDPALIEQDFESFYAFEPSDLRGLITCPVFLLIATGHLAGHRSLFTKKSYEPVKRVFKELHVEETSQNHYEIVLNNQPDIIERIINFLTMEGIVHGH</sequence>
<dbReference type="Gene3D" id="3.40.50.1820">
    <property type="entry name" value="alpha/beta hydrolase"/>
    <property type="match status" value="1"/>
</dbReference>
<proteinExistence type="predicted"/>
<dbReference type="STRING" id="1601833.SAMN05518684_113100"/>
<dbReference type="AlphaFoldDB" id="A0A1H9W0Z4"/>
<gene>
    <name evidence="3" type="ORF">SAMN05518684_113100</name>
</gene>
<feature type="domain" description="AB hydrolase-1" evidence="2">
    <location>
        <begin position="25"/>
        <end position="224"/>
    </location>
</feature>
<dbReference type="SUPFAM" id="SSF53474">
    <property type="entry name" value="alpha/beta-Hydrolases"/>
    <property type="match status" value="1"/>
</dbReference>
<keyword evidence="1" id="KW-0378">Hydrolase</keyword>
<reference evidence="4" key="1">
    <citation type="submission" date="2016-10" db="EMBL/GenBank/DDBJ databases">
        <authorList>
            <person name="Varghese N."/>
            <person name="Submissions S."/>
        </authorList>
    </citation>
    <scope>NUCLEOTIDE SEQUENCE [LARGE SCALE GENOMIC DNA]</scope>
    <source>
        <strain evidence="4">S9</strain>
    </source>
</reference>
<name>A0A1H9W0Z4_9BACI</name>
<dbReference type="InterPro" id="IPR000073">
    <property type="entry name" value="AB_hydrolase_1"/>
</dbReference>
<dbReference type="EMBL" id="FOGT01000013">
    <property type="protein sequence ID" value="SES27193.1"/>
    <property type="molecule type" value="Genomic_DNA"/>
</dbReference>
<evidence type="ECO:0000313" key="4">
    <source>
        <dbReference type="Proteomes" id="UP000198571"/>
    </source>
</evidence>
<protein>
    <submittedName>
        <fullName evidence="3">Pimeloyl-ACP methyl ester carboxylesterase</fullName>
    </submittedName>
</protein>